<organism evidence="3 4">
    <name type="scientific">Microcella frigidaquae</name>
    <dbReference type="NCBI Taxonomy" id="424758"/>
    <lineage>
        <taxon>Bacteria</taxon>
        <taxon>Bacillati</taxon>
        <taxon>Actinomycetota</taxon>
        <taxon>Actinomycetes</taxon>
        <taxon>Micrococcales</taxon>
        <taxon>Microbacteriaceae</taxon>
        <taxon>Microcella</taxon>
    </lineage>
</organism>
<dbReference type="Pfam" id="PF13672">
    <property type="entry name" value="PP2C_2"/>
    <property type="match status" value="1"/>
</dbReference>
<protein>
    <submittedName>
        <fullName evidence="3">Protein phosphatase</fullName>
        <ecNumber evidence="3">3.1.3.16</ecNumber>
    </submittedName>
</protein>
<keyword evidence="1" id="KW-0472">Membrane</keyword>
<dbReference type="RefSeq" id="WP_153981319.1">
    <property type="nucleotide sequence ID" value="NZ_BAAANZ010000005.1"/>
</dbReference>
<dbReference type="SUPFAM" id="SSF81606">
    <property type="entry name" value="PP2C-like"/>
    <property type="match status" value="1"/>
</dbReference>
<comment type="caution">
    <text evidence="3">The sequence shown here is derived from an EMBL/GenBank/DDBJ whole genome shotgun (WGS) entry which is preliminary data.</text>
</comment>
<dbReference type="EMBL" id="JACHBS010000001">
    <property type="protein sequence ID" value="MBB5617974.1"/>
    <property type="molecule type" value="Genomic_DNA"/>
</dbReference>
<dbReference type="OrthoDB" id="9801841at2"/>
<proteinExistence type="predicted"/>
<dbReference type="EC" id="3.1.3.16" evidence="3"/>
<dbReference type="GO" id="GO:0004722">
    <property type="term" value="F:protein serine/threonine phosphatase activity"/>
    <property type="evidence" value="ECO:0007669"/>
    <property type="project" value="UniProtKB-EC"/>
</dbReference>
<dbReference type="CDD" id="cd00143">
    <property type="entry name" value="PP2Cc"/>
    <property type="match status" value="1"/>
</dbReference>
<evidence type="ECO:0000313" key="4">
    <source>
        <dbReference type="Proteomes" id="UP000552883"/>
    </source>
</evidence>
<dbReference type="AlphaFoldDB" id="A0A840X9V7"/>
<dbReference type="InterPro" id="IPR001932">
    <property type="entry name" value="PPM-type_phosphatase-like_dom"/>
</dbReference>
<dbReference type="Gene3D" id="3.60.40.10">
    <property type="entry name" value="PPM-type phosphatase domain"/>
    <property type="match status" value="1"/>
</dbReference>
<dbReference type="Proteomes" id="UP000552883">
    <property type="component" value="Unassembled WGS sequence"/>
</dbReference>
<keyword evidence="1" id="KW-1133">Transmembrane helix</keyword>
<accession>A0A840X9V7</accession>
<evidence type="ECO:0000259" key="2">
    <source>
        <dbReference type="PROSITE" id="PS51746"/>
    </source>
</evidence>
<dbReference type="PANTHER" id="PTHR47992">
    <property type="entry name" value="PROTEIN PHOSPHATASE"/>
    <property type="match status" value="1"/>
</dbReference>
<feature type="transmembrane region" description="Helical" evidence="1">
    <location>
        <begin position="314"/>
        <end position="337"/>
    </location>
</feature>
<reference evidence="3 4" key="1">
    <citation type="submission" date="2020-08" db="EMBL/GenBank/DDBJ databases">
        <title>Sequencing the genomes of 1000 actinobacteria strains.</title>
        <authorList>
            <person name="Klenk H.-P."/>
        </authorList>
    </citation>
    <scope>NUCLEOTIDE SEQUENCE [LARGE SCALE GENOMIC DNA]</scope>
    <source>
        <strain evidence="3 4">DSM 23889</strain>
    </source>
</reference>
<keyword evidence="1" id="KW-0812">Transmembrane</keyword>
<gene>
    <name evidence="3" type="ORF">BJ959_001470</name>
</gene>
<feature type="domain" description="PPM-type phosphatase" evidence="2">
    <location>
        <begin position="4"/>
        <end position="237"/>
    </location>
</feature>
<dbReference type="PROSITE" id="PS51746">
    <property type="entry name" value="PPM_2"/>
    <property type="match status" value="1"/>
</dbReference>
<dbReference type="InterPro" id="IPR036457">
    <property type="entry name" value="PPM-type-like_dom_sf"/>
</dbReference>
<keyword evidence="3" id="KW-0378">Hydrolase</keyword>
<keyword evidence="4" id="KW-1185">Reference proteome</keyword>
<dbReference type="InterPro" id="IPR015655">
    <property type="entry name" value="PP2C"/>
</dbReference>
<sequence length="412" mass="44518">MTTLSAAASHVGKVRANNQDSGYAGEHLFVVADGMGGHAGGDVASALAIQSIAHIDRPFDTASDAAAALRDALLEANQELAETVFEHPELAGMGTTVSGFVRVGDRLALAHIGDSRVYRWRDGTLTQMTKDHTFVQRLVDSGRITAEEAAVHPRRSVLMRVLGDVELSPEIDVEVLETRPGDRWVLCSDGLSGFVEEDRIGELLDENPDAGAAVEALIDESLDHGAPDNVTVIVVGVDDTPSSSAGLPQTVGSASRPLSYVSPTQRRSARLPALLLHPLTPVTDPEDEYFEPESEELLAELLAENKRRKVRRRITWSVGLVLIASLIVGALVAGYQWTQSRYFVGVSNGQVAVFQGVQQGFGPFPLSSVYFESDIDIDDLSPFSRERVESTINARDLPEALSIIDRLQDELD</sequence>
<evidence type="ECO:0000313" key="3">
    <source>
        <dbReference type="EMBL" id="MBB5617974.1"/>
    </source>
</evidence>
<name>A0A840X9V7_9MICO</name>
<dbReference type="SMART" id="SM00331">
    <property type="entry name" value="PP2C_SIG"/>
    <property type="match status" value="1"/>
</dbReference>
<evidence type="ECO:0000256" key="1">
    <source>
        <dbReference type="SAM" id="Phobius"/>
    </source>
</evidence>
<dbReference type="SMART" id="SM00332">
    <property type="entry name" value="PP2Cc"/>
    <property type="match status" value="1"/>
</dbReference>